<dbReference type="PANTHER" id="PTHR11103:SF18">
    <property type="entry name" value="SLR1189 PROTEIN"/>
    <property type="match status" value="1"/>
</dbReference>
<sequence>MQRLHDGEKVIVAEGYIFNFEKRCYVQAGPFVPTVILDHPNLVKQLHEEFVRAGSDVVQAFTYYGHREKLKLINRSEDLESMNRTALRIARECANKTGTLMAGDICNTNTYDPLNPQNKENMEAIFKEQVEWAAEEGADFIIGETFGILDEALIALNAIKTYGKGNSPEKP</sequence>
<dbReference type="PROSITE" id="PS50970">
    <property type="entry name" value="HCY"/>
    <property type="match status" value="1"/>
</dbReference>
<evidence type="ECO:0000259" key="5">
    <source>
        <dbReference type="PROSITE" id="PS50970"/>
    </source>
</evidence>
<dbReference type="Gene3D" id="3.20.20.330">
    <property type="entry name" value="Homocysteine-binding-like domain"/>
    <property type="match status" value="1"/>
</dbReference>
<accession>A0A9Q0YP76</accession>
<dbReference type="GO" id="GO:0032259">
    <property type="term" value="P:methylation"/>
    <property type="evidence" value="ECO:0007669"/>
    <property type="project" value="UniProtKB-KW"/>
</dbReference>
<dbReference type="OrthoDB" id="261426at2759"/>
<evidence type="ECO:0000313" key="6">
    <source>
        <dbReference type="EMBL" id="KAJ8025151.1"/>
    </source>
</evidence>
<evidence type="ECO:0000313" key="7">
    <source>
        <dbReference type="Proteomes" id="UP001152320"/>
    </source>
</evidence>
<gene>
    <name evidence="6" type="ORF">HOLleu_35273</name>
</gene>
<dbReference type="InterPro" id="IPR036589">
    <property type="entry name" value="HCY_dom_sf"/>
</dbReference>
<evidence type="ECO:0000256" key="4">
    <source>
        <dbReference type="PROSITE-ProRule" id="PRU00333"/>
    </source>
</evidence>
<protein>
    <submittedName>
        <fullName evidence="6">Betaine--homocysteine S-methyltransferase 1</fullName>
    </submittedName>
</protein>
<evidence type="ECO:0000256" key="3">
    <source>
        <dbReference type="ARBA" id="ARBA00034478"/>
    </source>
</evidence>
<comment type="caution">
    <text evidence="6">The sequence shown here is derived from an EMBL/GenBank/DDBJ whole genome shotgun (WGS) entry which is preliminary data.</text>
</comment>
<keyword evidence="1" id="KW-0489">Methyltransferase</keyword>
<feature type="domain" description="Hcy-binding" evidence="5">
    <location>
        <begin position="1"/>
        <end position="171"/>
    </location>
</feature>
<dbReference type="PANTHER" id="PTHR11103">
    <property type="entry name" value="SLR1189 PROTEIN"/>
    <property type="match status" value="1"/>
</dbReference>
<comment type="pathway">
    <text evidence="3">Amino-acid biosynthesis; L-methionine biosynthesis via de novo pathway.</text>
</comment>
<comment type="caution">
    <text evidence="4">Lacks conserved residue(s) required for the propagation of feature annotation.</text>
</comment>
<proteinExistence type="predicted"/>
<name>A0A9Q0YP76_HOLLE</name>
<reference evidence="6" key="1">
    <citation type="submission" date="2021-10" db="EMBL/GenBank/DDBJ databases">
        <title>Tropical sea cucumber genome reveals ecological adaptation and Cuvierian tubules defense mechanism.</title>
        <authorList>
            <person name="Chen T."/>
        </authorList>
    </citation>
    <scope>NUCLEOTIDE SEQUENCE</scope>
    <source>
        <strain evidence="6">Nanhai2018</strain>
        <tissue evidence="6">Muscle</tissue>
    </source>
</reference>
<keyword evidence="2" id="KW-0808">Transferase</keyword>
<evidence type="ECO:0000256" key="2">
    <source>
        <dbReference type="ARBA" id="ARBA00022679"/>
    </source>
</evidence>
<dbReference type="EMBL" id="JAIZAY010000018">
    <property type="protein sequence ID" value="KAJ8025151.1"/>
    <property type="molecule type" value="Genomic_DNA"/>
</dbReference>
<evidence type="ECO:0000256" key="1">
    <source>
        <dbReference type="ARBA" id="ARBA00022603"/>
    </source>
</evidence>
<dbReference type="SUPFAM" id="SSF82282">
    <property type="entry name" value="Homocysteine S-methyltransferase"/>
    <property type="match status" value="1"/>
</dbReference>
<dbReference type="Pfam" id="PF02574">
    <property type="entry name" value="S-methyl_trans"/>
    <property type="match status" value="1"/>
</dbReference>
<dbReference type="Proteomes" id="UP001152320">
    <property type="component" value="Chromosome 18"/>
</dbReference>
<keyword evidence="7" id="KW-1185">Reference proteome</keyword>
<dbReference type="GO" id="GO:0008168">
    <property type="term" value="F:methyltransferase activity"/>
    <property type="evidence" value="ECO:0007669"/>
    <property type="project" value="UniProtKB-KW"/>
</dbReference>
<dbReference type="InterPro" id="IPR003726">
    <property type="entry name" value="HCY_dom"/>
</dbReference>
<dbReference type="AlphaFoldDB" id="A0A9Q0YP76"/>
<organism evidence="6 7">
    <name type="scientific">Holothuria leucospilota</name>
    <name type="common">Black long sea cucumber</name>
    <name type="synonym">Mertensiothuria leucospilota</name>
    <dbReference type="NCBI Taxonomy" id="206669"/>
    <lineage>
        <taxon>Eukaryota</taxon>
        <taxon>Metazoa</taxon>
        <taxon>Echinodermata</taxon>
        <taxon>Eleutherozoa</taxon>
        <taxon>Echinozoa</taxon>
        <taxon>Holothuroidea</taxon>
        <taxon>Aspidochirotacea</taxon>
        <taxon>Aspidochirotida</taxon>
        <taxon>Holothuriidae</taxon>
        <taxon>Holothuria</taxon>
    </lineage>
</organism>